<comment type="caution">
    <text evidence="2">The sequence shown here is derived from an EMBL/GenBank/DDBJ whole genome shotgun (WGS) entry which is preliminary data.</text>
</comment>
<feature type="coiled-coil region" evidence="1">
    <location>
        <begin position="102"/>
        <end position="131"/>
    </location>
</feature>
<protein>
    <recommendedName>
        <fullName evidence="4">Transposase</fullName>
    </recommendedName>
</protein>
<accession>A0ABS3Q6A5</accession>
<evidence type="ECO:0000313" key="2">
    <source>
        <dbReference type="EMBL" id="MBO1927370.1"/>
    </source>
</evidence>
<dbReference type="NCBIfam" id="NF040697">
    <property type="entry name" value="VPA1267_fam"/>
    <property type="match status" value="1"/>
</dbReference>
<organism evidence="2 3">
    <name type="scientific">Thiomicrorhabdus marina</name>
    <dbReference type="NCBI Taxonomy" id="2818442"/>
    <lineage>
        <taxon>Bacteria</taxon>
        <taxon>Pseudomonadati</taxon>
        <taxon>Pseudomonadota</taxon>
        <taxon>Gammaproteobacteria</taxon>
        <taxon>Thiotrichales</taxon>
        <taxon>Piscirickettsiaceae</taxon>
        <taxon>Thiomicrorhabdus</taxon>
    </lineage>
</organism>
<sequence length="135" mass="15324">MNGQQKAEANFQAFEQWIEVQTPESYANITHRGKLKRGDITKACGFAKSALTQNPRIRERLETLEEDLRVQGVLPRLSEKGECEKADAPLYEAKSDKVMDSKRLASLEKENLELKAKLARLEELAQVIEEMGIHV</sequence>
<evidence type="ECO:0000313" key="3">
    <source>
        <dbReference type="Proteomes" id="UP000664835"/>
    </source>
</evidence>
<reference evidence="2 3" key="1">
    <citation type="submission" date="2021-03" db="EMBL/GenBank/DDBJ databases">
        <title>Thiomicrorhabdus sp.nov.,novel sulfur-oxidizing bacteria isolated from coastal sediment.</title>
        <authorList>
            <person name="Liu X."/>
        </authorList>
    </citation>
    <scope>NUCLEOTIDE SEQUENCE [LARGE SCALE GENOMIC DNA]</scope>
    <source>
        <strain evidence="2 3">6S2-11</strain>
    </source>
</reference>
<dbReference type="RefSeq" id="WP_208149319.1">
    <property type="nucleotide sequence ID" value="NZ_JAGETV010000010.1"/>
</dbReference>
<dbReference type="EMBL" id="JAGETV010000010">
    <property type="protein sequence ID" value="MBO1927370.1"/>
    <property type="molecule type" value="Genomic_DNA"/>
</dbReference>
<keyword evidence="3" id="KW-1185">Reference proteome</keyword>
<dbReference type="Proteomes" id="UP000664835">
    <property type="component" value="Unassembled WGS sequence"/>
</dbReference>
<proteinExistence type="predicted"/>
<dbReference type="InterPro" id="IPR049841">
    <property type="entry name" value="VPA1267-like"/>
</dbReference>
<evidence type="ECO:0000256" key="1">
    <source>
        <dbReference type="SAM" id="Coils"/>
    </source>
</evidence>
<keyword evidence="1" id="KW-0175">Coiled coil</keyword>
<name>A0ABS3Q6A5_9GAMM</name>
<gene>
    <name evidence="2" type="ORF">J3998_07235</name>
</gene>
<evidence type="ECO:0008006" key="4">
    <source>
        <dbReference type="Google" id="ProtNLM"/>
    </source>
</evidence>